<protein>
    <submittedName>
        <fullName evidence="5">Alpha-glucosidase</fullName>
    </submittedName>
</protein>
<evidence type="ECO:0000259" key="4">
    <source>
        <dbReference type="Pfam" id="PF21365"/>
    </source>
</evidence>
<reference evidence="5" key="1">
    <citation type="journal article" date="2020" name="Biotechnol. Biofuels">
        <title>New insights from the biogas microbiome by comprehensive genome-resolved metagenomics of nearly 1600 species originating from multiple anaerobic digesters.</title>
        <authorList>
            <person name="Campanaro S."/>
            <person name="Treu L."/>
            <person name="Rodriguez-R L.M."/>
            <person name="Kovalovszki A."/>
            <person name="Ziels R.M."/>
            <person name="Maus I."/>
            <person name="Zhu X."/>
            <person name="Kougias P.G."/>
            <person name="Basile A."/>
            <person name="Luo G."/>
            <person name="Schluter A."/>
            <person name="Konstantinidis K.T."/>
            <person name="Angelidaki I."/>
        </authorList>
    </citation>
    <scope>NUCLEOTIDE SEQUENCE</scope>
    <source>
        <strain evidence="5">AS01afH2WH_6</strain>
    </source>
</reference>
<dbReference type="PANTHER" id="PTHR22762:SF89">
    <property type="entry name" value="ALPHA-XYLOSIDASE"/>
    <property type="match status" value="1"/>
</dbReference>
<dbReference type="CDD" id="cd06595">
    <property type="entry name" value="GH31_u1"/>
    <property type="match status" value="1"/>
</dbReference>
<sequence length="847" mass="95770">MKESQALVAFTPTTEAGMNPDAIVQGECWRIGILDEALLRFEWSDDGVFEDLPTQIAWNRSFGPAPEYRVTHHGDLTIIDTDALHVTYDGKPFSKEGLSVVVKGVDSQFNTWHYGERSRGNLRGTARTLDEADGAIPLGEGLCSRDGWAVIDDSASKVLAPADRVKGEPNPYGSWIFPREHQEQDLYFFGYGHRYRDAVKAFYALSGHTPLLPRFVFGNWWSRFYKYDAAEYLALMGRFVKEGLPFTTAVIDMDWHVVDVDPKYGSGWTGYTWNRELFPDPEGFLSSLHRRGMKVTLNVHPRDGIRAFEEGYAKAAESMGIEPGTGQTVDFDLTRPRFVQAYADLHHDLERQGVDFWWLDWQQGGVTRMQGLDPLWMLNHLHYLDSGREGRWPLTFSRYAGPGSHRYPIGFSGDTLVSWGSLKFQPCFTATASNIGYGWWSHDIGGHMYGSRDEELEARWYQLGTFSPINRLHSSASSFNTKEPWNFHAEVRSVMNEALKLRHRLIPYLYSMNWRAAYDGEPLVEPMYWQHPEIEGAYEVPNQFRFGTQLIVAPITEPVDTESRLGHADVWFPQGEYFDFFDGRRYLSSGSAGRMMQVWRPLDRIPVFAKAGGIVPLQQLPPAGAEAGRRINDVSNPESLTLMVFPGGNGKFILREDDGTFPESADFAKAAEQAGLVETTVTLDWHVDGARLSIVPDAGSLRTMPDSRNWQIILRGVEPTDARVFVDGIEAKCDLSYDADTSSMRVDVHGVRRSSHVDIEFTDVEQSGVRLRSQNLRDEVFDILFDAQMPYLTKEKVLAAVDADGMESLSGLRALNRGPRRVGDLQWSHLPDSVMAAIEEVMLRSRR</sequence>
<comment type="similarity">
    <text evidence="1 2">Belongs to the glycosyl hydrolase 31 family.</text>
</comment>
<dbReference type="SUPFAM" id="SSF51011">
    <property type="entry name" value="Glycosyl hydrolase domain"/>
    <property type="match status" value="1"/>
</dbReference>
<evidence type="ECO:0000313" key="6">
    <source>
        <dbReference type="Proteomes" id="UP000767327"/>
    </source>
</evidence>
<dbReference type="InterPro" id="IPR017853">
    <property type="entry name" value="GH"/>
</dbReference>
<evidence type="ECO:0000256" key="1">
    <source>
        <dbReference type="ARBA" id="ARBA00007806"/>
    </source>
</evidence>
<dbReference type="Gene3D" id="3.20.20.80">
    <property type="entry name" value="Glycosidases"/>
    <property type="match status" value="1"/>
</dbReference>
<gene>
    <name evidence="5" type="ORF">GXW98_04305</name>
</gene>
<dbReference type="AlphaFoldDB" id="A0A971CYI8"/>
<dbReference type="PANTHER" id="PTHR22762">
    <property type="entry name" value="ALPHA-GLUCOSIDASE"/>
    <property type="match status" value="1"/>
</dbReference>
<dbReference type="InterPro" id="IPR000322">
    <property type="entry name" value="Glyco_hydro_31_TIM"/>
</dbReference>
<dbReference type="InterPro" id="IPR013780">
    <property type="entry name" value="Glyco_hydro_b"/>
</dbReference>
<dbReference type="EMBL" id="JAAXZR010000018">
    <property type="protein sequence ID" value="NLT79494.1"/>
    <property type="molecule type" value="Genomic_DNA"/>
</dbReference>
<evidence type="ECO:0000259" key="3">
    <source>
        <dbReference type="Pfam" id="PF01055"/>
    </source>
</evidence>
<comment type="caution">
    <text evidence="5">The sequence shown here is derived from an EMBL/GenBank/DDBJ whole genome shotgun (WGS) entry which is preliminary data.</text>
</comment>
<accession>A0A971CYI8</accession>
<dbReference type="GO" id="GO:0005975">
    <property type="term" value="P:carbohydrate metabolic process"/>
    <property type="evidence" value="ECO:0007669"/>
    <property type="project" value="InterPro"/>
</dbReference>
<feature type="domain" description="Glycosyl hydrolase family 31 C-terminal" evidence="4">
    <location>
        <begin position="520"/>
        <end position="615"/>
    </location>
</feature>
<dbReference type="Gene3D" id="2.60.40.1180">
    <property type="entry name" value="Golgi alpha-mannosidase II"/>
    <property type="match status" value="2"/>
</dbReference>
<feature type="domain" description="Glycoside hydrolase family 31 TIM barrel" evidence="3">
    <location>
        <begin position="209"/>
        <end position="512"/>
    </location>
</feature>
<dbReference type="GO" id="GO:0006491">
    <property type="term" value="P:N-glycan processing"/>
    <property type="evidence" value="ECO:0007669"/>
    <property type="project" value="TreeGrafter"/>
</dbReference>
<dbReference type="Pfam" id="PF01055">
    <property type="entry name" value="Glyco_hydro_31_2nd"/>
    <property type="match status" value="1"/>
</dbReference>
<name>A0A971CYI8_9BIFI</name>
<dbReference type="RefSeq" id="WP_273173343.1">
    <property type="nucleotide sequence ID" value="NZ_JAAXZR010000018.1"/>
</dbReference>
<evidence type="ECO:0000313" key="5">
    <source>
        <dbReference type="EMBL" id="NLT79494.1"/>
    </source>
</evidence>
<organism evidence="5 6">
    <name type="scientific">Bifidobacterium crudilactis</name>
    <dbReference type="NCBI Taxonomy" id="327277"/>
    <lineage>
        <taxon>Bacteria</taxon>
        <taxon>Bacillati</taxon>
        <taxon>Actinomycetota</taxon>
        <taxon>Actinomycetes</taxon>
        <taxon>Bifidobacteriales</taxon>
        <taxon>Bifidobacteriaceae</taxon>
        <taxon>Bifidobacterium</taxon>
    </lineage>
</organism>
<proteinExistence type="inferred from homology"/>
<dbReference type="Pfam" id="PF21365">
    <property type="entry name" value="Glyco_hydro_31_3rd"/>
    <property type="match status" value="1"/>
</dbReference>
<reference evidence="5" key="2">
    <citation type="submission" date="2020-01" db="EMBL/GenBank/DDBJ databases">
        <authorList>
            <person name="Campanaro S."/>
        </authorList>
    </citation>
    <scope>NUCLEOTIDE SEQUENCE</scope>
    <source>
        <strain evidence="5">AS01afH2WH_6</strain>
    </source>
</reference>
<keyword evidence="2" id="KW-0378">Hydrolase</keyword>
<dbReference type="SUPFAM" id="SSF51445">
    <property type="entry name" value="(Trans)glycosidases"/>
    <property type="match status" value="1"/>
</dbReference>
<dbReference type="Proteomes" id="UP000767327">
    <property type="component" value="Unassembled WGS sequence"/>
</dbReference>
<keyword evidence="2" id="KW-0326">Glycosidase</keyword>
<dbReference type="InterPro" id="IPR048395">
    <property type="entry name" value="Glyco_hydro_31_C"/>
</dbReference>
<dbReference type="GO" id="GO:0090599">
    <property type="term" value="F:alpha-glucosidase activity"/>
    <property type="evidence" value="ECO:0007669"/>
    <property type="project" value="TreeGrafter"/>
</dbReference>
<evidence type="ECO:0000256" key="2">
    <source>
        <dbReference type="RuleBase" id="RU361185"/>
    </source>
</evidence>